<dbReference type="Pfam" id="PF20148">
    <property type="entry name" value="DUF6531"/>
    <property type="match status" value="1"/>
</dbReference>
<name>A0ABS8K0J3_9BURK</name>
<feature type="domain" description="RHS protein conserved region" evidence="2">
    <location>
        <begin position="1002"/>
        <end position="1035"/>
    </location>
</feature>
<dbReference type="EMBL" id="JAJITD010000013">
    <property type="protein sequence ID" value="MCC8395691.1"/>
    <property type="molecule type" value="Genomic_DNA"/>
</dbReference>
<evidence type="ECO:0000313" key="6">
    <source>
        <dbReference type="Proteomes" id="UP001431019"/>
    </source>
</evidence>
<dbReference type="Gene3D" id="2.180.10.10">
    <property type="entry name" value="RHS repeat-associated core"/>
    <property type="match status" value="2"/>
</dbReference>
<dbReference type="InterPro" id="IPR031325">
    <property type="entry name" value="RHS_repeat"/>
</dbReference>
<reference evidence="5 6" key="1">
    <citation type="submission" date="2021-11" db="EMBL/GenBank/DDBJ databases">
        <authorList>
            <person name="Oh E.-T."/>
            <person name="Kim S.-B."/>
        </authorList>
    </citation>
    <scope>NUCLEOTIDE SEQUENCE [LARGE SCALE GENOMIC DNA]</scope>
    <source>
        <strain evidence="5 6">MMS20-SJTR3</strain>
    </source>
</reference>
<gene>
    <name evidence="5" type="ORF">LJ656_24210</name>
</gene>
<protein>
    <submittedName>
        <fullName evidence="5">DUF6531 domain-containing protein</fullName>
    </submittedName>
</protein>
<feature type="domain" description="Teneurin-like YD-shell" evidence="4">
    <location>
        <begin position="307"/>
        <end position="444"/>
    </location>
</feature>
<evidence type="ECO:0000259" key="3">
    <source>
        <dbReference type="Pfam" id="PF20148"/>
    </source>
</evidence>
<dbReference type="Proteomes" id="UP001431019">
    <property type="component" value="Unassembled WGS sequence"/>
</dbReference>
<dbReference type="Pfam" id="PF03527">
    <property type="entry name" value="RHS"/>
    <property type="match status" value="1"/>
</dbReference>
<accession>A0ABS8K0J3</accession>
<sequence>MTTGIAGIGGELVQLPGVKLPLASAGPLLDRCERLGDVVDRYRIRPALSGILCGCVDVPTGSKVCLPARETDFELRGRLPLGWSRGYSSAQPAVGLLGVGWRTRWEVTLHKHGDQLVYTDEYGSTLSVPFPERGKQVIATSAQLHVAHLSDGRIVVADLQPLYRVFGEFDANGIARLKYVEDLGKQRIGLIWDTDGRLLRMRGTCGHELRMHYETLMGVKAGKRLSAVECIDGGPSGALVQYGYSQLGELTQVRNRAGELVRRFAYRDGRIVEEADALGMATRYVWQSVGATARVVQRVTSEGARERFTYDVDSRTSEVTDVFGRSARWQCDDLGRVLSHTDFDGRRYRFDYGDADAPLTVQLPGERVVRLAYDTLGRLVSETDPQGKTRATQYAFASRAPVSVALGDGRAWLWARNDRLQPLHCQTPSGEVTRFEYGADGEIARATDAAGHATSFERNAWGQVIRCTAVDGGTTAYEYDVNGYCVSVTDALGAVTRIERDRLGRPLTVTRPDGRVERHTWNAAGQRSSFVGPSGQSRHWERDRRGNVVRGVDEEGHVIARTYDAHGRPVRIESSNGAVQTMQWDASHCVAITDADGVQRSFDYTEAGLIARITWQAGPLQRRETFAYDDAGALVQRETEHNRYTYRYGPRGLLEGISRTPTQRGELLGLGADEIRFEYDTAGRVVAEHGANGALHYTYNATGRLVATRLPQGQLVRTRRFATGDIALVELDDRQIAHFWYDAMHREVARTQGPLRTHTGYSMLGLPVWWRSLLGAEQCASTAEPKWASELSHDVDYSPADLIVRAKGPGEDQSWYDYDRRGCMLRRVSEPLDIEYFTWDGAGNLLDAPGGNWLPAAHPDHRLRECRGYRYDYDAWGQLVRRSGRDHTLSLDWDAEGRLIAVHRNGRTVRYQYDALGRRISKRVEADASQRSSYQPQQSPIPVHDEVTRYVWQGARLLQEQRQTVVRTYLYQPEPPRSTGFAPLACIDQSLDDDGKIGDTQVYHYHTDAAGTAVALTDESGQLVWSRRYRAWGTLVALEWGHGDAVAQPLRYAGQYADDETALHYNGARFYDPSAGRYISPDRIGEAGVSPYRYAPNPLTWCNPLGHAQPQTRPYVAGAEASCVDLAADPAQQIAALVEQGDCIGGWDPFKL</sequence>
<evidence type="ECO:0000313" key="5">
    <source>
        <dbReference type="EMBL" id="MCC8395691.1"/>
    </source>
</evidence>
<dbReference type="PANTHER" id="PTHR32305">
    <property type="match status" value="1"/>
</dbReference>
<dbReference type="NCBIfam" id="TIGR01643">
    <property type="entry name" value="YD_repeat_2x"/>
    <property type="match status" value="9"/>
</dbReference>
<dbReference type="Pfam" id="PF25023">
    <property type="entry name" value="TEN_YD-shell"/>
    <property type="match status" value="2"/>
</dbReference>
<dbReference type="NCBIfam" id="TIGR03696">
    <property type="entry name" value="Rhs_assc_core"/>
    <property type="match status" value="1"/>
</dbReference>
<dbReference type="SUPFAM" id="SSF101898">
    <property type="entry name" value="NHL repeat"/>
    <property type="match status" value="1"/>
</dbReference>
<evidence type="ECO:0000256" key="1">
    <source>
        <dbReference type="ARBA" id="ARBA00022737"/>
    </source>
</evidence>
<keyword evidence="1" id="KW-0677">Repeat</keyword>
<dbReference type="InterPro" id="IPR045351">
    <property type="entry name" value="DUF6531"/>
</dbReference>
<dbReference type="Pfam" id="PF05593">
    <property type="entry name" value="RHS_repeat"/>
    <property type="match status" value="2"/>
</dbReference>
<dbReference type="InterPro" id="IPR022385">
    <property type="entry name" value="Rhs_assc_core"/>
</dbReference>
<dbReference type="InterPro" id="IPR001826">
    <property type="entry name" value="RHS"/>
</dbReference>
<comment type="caution">
    <text evidence="5">The sequence shown here is derived from an EMBL/GenBank/DDBJ whole genome shotgun (WGS) entry which is preliminary data.</text>
</comment>
<dbReference type="InterPro" id="IPR006530">
    <property type="entry name" value="YD"/>
</dbReference>
<evidence type="ECO:0000259" key="4">
    <source>
        <dbReference type="Pfam" id="PF25023"/>
    </source>
</evidence>
<proteinExistence type="predicted"/>
<keyword evidence="6" id="KW-1185">Reference proteome</keyword>
<organism evidence="5 6">
    <name type="scientific">Paraburkholderia sejongensis</name>
    <dbReference type="NCBI Taxonomy" id="2886946"/>
    <lineage>
        <taxon>Bacteria</taxon>
        <taxon>Pseudomonadati</taxon>
        <taxon>Pseudomonadota</taxon>
        <taxon>Betaproteobacteria</taxon>
        <taxon>Burkholderiales</taxon>
        <taxon>Burkholderiaceae</taxon>
        <taxon>Paraburkholderia</taxon>
    </lineage>
</organism>
<dbReference type="RefSeq" id="WP_230512051.1">
    <property type="nucleotide sequence ID" value="NZ_JAJITD010000013.1"/>
</dbReference>
<dbReference type="InterPro" id="IPR050708">
    <property type="entry name" value="T6SS_VgrG/RHS"/>
</dbReference>
<feature type="domain" description="Teneurin-like YD-shell" evidence="4">
    <location>
        <begin position="810"/>
        <end position="940"/>
    </location>
</feature>
<evidence type="ECO:0000259" key="2">
    <source>
        <dbReference type="Pfam" id="PF03527"/>
    </source>
</evidence>
<dbReference type="InterPro" id="IPR056823">
    <property type="entry name" value="TEN-like_YD-shell"/>
</dbReference>
<dbReference type="PANTHER" id="PTHR32305:SF15">
    <property type="entry name" value="PROTEIN RHSA-RELATED"/>
    <property type="match status" value="1"/>
</dbReference>
<feature type="domain" description="DUF6531" evidence="3">
    <location>
        <begin position="56"/>
        <end position="126"/>
    </location>
</feature>